<evidence type="ECO:0000313" key="1">
    <source>
        <dbReference type="EMBL" id="KAI0032183.1"/>
    </source>
</evidence>
<accession>A0ACB8QKD4</accession>
<reference evidence="1" key="2">
    <citation type="journal article" date="2022" name="New Phytol.">
        <title>Evolutionary transition to the ectomycorrhizal habit in the genomes of a hyperdiverse lineage of mushroom-forming fungi.</title>
        <authorList>
            <person name="Looney B."/>
            <person name="Miyauchi S."/>
            <person name="Morin E."/>
            <person name="Drula E."/>
            <person name="Courty P.E."/>
            <person name="Kohler A."/>
            <person name="Kuo A."/>
            <person name="LaButti K."/>
            <person name="Pangilinan J."/>
            <person name="Lipzen A."/>
            <person name="Riley R."/>
            <person name="Andreopoulos W."/>
            <person name="He G."/>
            <person name="Johnson J."/>
            <person name="Nolan M."/>
            <person name="Tritt A."/>
            <person name="Barry K.W."/>
            <person name="Grigoriev I.V."/>
            <person name="Nagy L.G."/>
            <person name="Hibbett D."/>
            <person name="Henrissat B."/>
            <person name="Matheny P.B."/>
            <person name="Labbe J."/>
            <person name="Martin F.M."/>
        </authorList>
    </citation>
    <scope>NUCLEOTIDE SEQUENCE</scope>
    <source>
        <strain evidence="1">EC-137</strain>
    </source>
</reference>
<name>A0ACB8QKD4_9AGAM</name>
<reference evidence="1" key="1">
    <citation type="submission" date="2021-02" db="EMBL/GenBank/DDBJ databases">
        <authorList>
            <consortium name="DOE Joint Genome Institute"/>
            <person name="Ahrendt S."/>
            <person name="Looney B.P."/>
            <person name="Miyauchi S."/>
            <person name="Morin E."/>
            <person name="Drula E."/>
            <person name="Courty P.E."/>
            <person name="Chicoki N."/>
            <person name="Fauchery L."/>
            <person name="Kohler A."/>
            <person name="Kuo A."/>
            <person name="Labutti K."/>
            <person name="Pangilinan J."/>
            <person name="Lipzen A."/>
            <person name="Riley R."/>
            <person name="Andreopoulos W."/>
            <person name="He G."/>
            <person name="Johnson J."/>
            <person name="Barry K.W."/>
            <person name="Grigoriev I.V."/>
            <person name="Nagy L."/>
            <person name="Hibbett D."/>
            <person name="Henrissat B."/>
            <person name="Matheny P.B."/>
            <person name="Labbe J."/>
            <person name="Martin F."/>
        </authorList>
    </citation>
    <scope>NUCLEOTIDE SEQUENCE</scope>
    <source>
        <strain evidence="1">EC-137</strain>
    </source>
</reference>
<keyword evidence="1" id="KW-0378">Hydrolase</keyword>
<dbReference type="Proteomes" id="UP000814128">
    <property type="component" value="Unassembled WGS sequence"/>
</dbReference>
<protein>
    <submittedName>
        <fullName evidence="1">P-loop containing nucleoside triphosphate hydrolase protein</fullName>
    </submittedName>
</protein>
<keyword evidence="2" id="KW-1185">Reference proteome</keyword>
<feature type="non-terminal residue" evidence="1">
    <location>
        <position position="1"/>
    </location>
</feature>
<comment type="caution">
    <text evidence="1">The sequence shown here is derived from an EMBL/GenBank/DDBJ whole genome shotgun (WGS) entry which is preliminary data.</text>
</comment>
<gene>
    <name evidence="1" type="ORF">K488DRAFT_50495</name>
</gene>
<proteinExistence type="predicted"/>
<sequence length="854" mass="96889">TDAVNIRRTQIDNAAKKFLYINKDVFRALLPEKTGKLESVERVFNGTNARDGYVPLHQFDTQPSLIESGFMKDYQLQGLSFLAWMYRNGMNCILGDEMGLGKTLQTLSLFAYAKETHPHDPPHLVVCPLSVLPSWLSELERWLPSFRALRFQGALTERTRIKRDVLEEQIKFDVCVTTYEAYRADHSWFKTRRWTYLVLDEGHKIKNAGTNISGTLQGLGSLYRLILTGTPIHNNLSELWALFHFLYPAVFTPATQRLFADSFDLSRGSYSADFTASAKKLLDLIMLRRTKATVELSVPAREEMTVFVPMSEAQRFWTYRLLTRMDTLTLDEIFKEGPSTSDTTDAGRSQLREILRTQMLGTKTENQKFWKRLMNLLLQLRQVCDHPYLLTGAEPEPYHLGEHIVAASTKLTAVDKLLSKILPQGERVLIFTQWTGMLDLLEDFLQLRGIAFGRLDGSTTRARRALNIKLFQAEKSPYQVFLISTKAGGLGINLTKANHVIMFDRDWNPQNDLQAIARAHRIGQTKVVKVYHLICAGSVEAQMLDRIQRKLFLSLKVMGSDGATSEDTASLRTDELLNILRRGTGALTNDGTSIPLERFLTADADELLSVACVFQEGRNDAKEGEADEEELKLMSNIAQVHSRLFEGRIIARAEDGQGKRALEDDNRRIAGEWEAVQKRARTERLIKVDGMHFIADSLLVSEPQETKKKKPSKKYEHEDWCIVCRDGGDLYCCDHCPRVFHAECIGATLRSLQKIVACLQHACVSCGRKTQDAGGMLFKCQTCVHAFCEDCLPDEKFMPIGDTTPNLLALGYSGNSSTYWIRCTHCQEQFRNDTVFRTGWEEEFAEAEKVLGQM</sequence>
<dbReference type="EMBL" id="MU273554">
    <property type="protein sequence ID" value="KAI0032183.1"/>
    <property type="molecule type" value="Genomic_DNA"/>
</dbReference>
<evidence type="ECO:0000313" key="2">
    <source>
        <dbReference type="Proteomes" id="UP000814128"/>
    </source>
</evidence>
<organism evidence="1 2">
    <name type="scientific">Vararia minispora EC-137</name>
    <dbReference type="NCBI Taxonomy" id="1314806"/>
    <lineage>
        <taxon>Eukaryota</taxon>
        <taxon>Fungi</taxon>
        <taxon>Dikarya</taxon>
        <taxon>Basidiomycota</taxon>
        <taxon>Agaricomycotina</taxon>
        <taxon>Agaricomycetes</taxon>
        <taxon>Russulales</taxon>
        <taxon>Lachnocladiaceae</taxon>
        <taxon>Vararia</taxon>
    </lineage>
</organism>